<gene>
    <name evidence="5" type="ORF">ACFFVI_06795</name>
</gene>
<dbReference type="PANTHER" id="PTHR11022">
    <property type="entry name" value="PEPTIDOGLYCAN RECOGNITION PROTEIN"/>
    <property type="match status" value="1"/>
</dbReference>
<sequence>MPGPDLSRRSLVVGGGAGALGALGLTALATAPVAAAAELTAPAPTGAPAGSTRSVALDAARPASGGARLQSRSETSGGLHVVAVTVSGGSMIGVVFPEGTRAESVAVRVSRDGAPGAWTDLPLNDSEPDPNSRDAAGHVTGSDPLWVGELGSQALVEIQLSAADLGRARLEIVDPGAATVPTVRASVAASLFGLATADLGTTSDTGPEGGAGTEDSGTETDTEGTVTNASIKQPRIRSRAEWGADESIRKGTPGYSDTIKACVVHHTADGGTYSESQVPAVIRGMYRYHTVSLGWSDLGYNFVVDRFGGIWEGRAGGISRAVAGAHAGGFNKDTFGVSMMGDFTSVAPSAAMLESVAQVIAWKLSLYGLSANGTTTLTSAGGGTARYAAGTTVKLRVINAHRDVGFTACPGNVGFTKMDQIRARTAEILKSSGASTTQASPISAKYTSIGGAAAIGAAAGAEGAAKAGGRYRHFGIGSIYYTSSTGAHVVKGLIRDKFKSLGWENSFLGYPTTDEVGIRGGAFNHFQGGSIYFSPRNGAHVVRGLIRDKWASLGWEGSFLGFPTTDEIALRGGAFNHFTGGSIYFSPGNGAHVVRGAIRDRWAALGWEAGVLGWPTTDEIGLRGGAFNHFTKGSIYFSPANGAHAVLGAIRNAWAAQGWENGPLGYPTSDEYAVPGGRRSDFVGGTVTYDFQSGKTTVRGN</sequence>
<evidence type="ECO:0000256" key="1">
    <source>
        <dbReference type="ARBA" id="ARBA00007553"/>
    </source>
</evidence>
<name>A0ABV5LRG0_9ACTN</name>
<evidence type="ECO:0000313" key="5">
    <source>
        <dbReference type="EMBL" id="MFB9376672.1"/>
    </source>
</evidence>
<dbReference type="PANTHER" id="PTHR11022:SF41">
    <property type="entry name" value="PEPTIDOGLYCAN-RECOGNITION PROTEIN LC-RELATED"/>
    <property type="match status" value="1"/>
</dbReference>
<comment type="similarity">
    <text evidence="1">Belongs to the N-acetylmuramoyl-L-alanine amidase 2 family.</text>
</comment>
<dbReference type="InterPro" id="IPR036505">
    <property type="entry name" value="Amidase/PGRP_sf"/>
</dbReference>
<dbReference type="Pfam" id="PF08310">
    <property type="entry name" value="LGFP"/>
    <property type="match status" value="5"/>
</dbReference>
<comment type="caution">
    <text evidence="5">The sequence shown here is derived from an EMBL/GenBank/DDBJ whole genome shotgun (WGS) entry which is preliminary data.</text>
</comment>
<dbReference type="RefSeq" id="WP_380135971.1">
    <property type="nucleotide sequence ID" value="NZ_JBHLUI010000003.1"/>
</dbReference>
<dbReference type="SMART" id="SM00644">
    <property type="entry name" value="Ami_2"/>
    <property type="match status" value="1"/>
</dbReference>
<proteinExistence type="inferred from homology"/>
<evidence type="ECO:0000256" key="2">
    <source>
        <dbReference type="SAM" id="MobiDB-lite"/>
    </source>
</evidence>
<feature type="compositionally biased region" description="Basic and acidic residues" evidence="2">
    <location>
        <begin position="238"/>
        <end position="249"/>
    </location>
</feature>
<accession>A0ABV5LRG0</accession>
<dbReference type="Proteomes" id="UP001589748">
    <property type="component" value="Unassembled WGS sequence"/>
</dbReference>
<dbReference type="InterPro" id="IPR006311">
    <property type="entry name" value="TAT_signal"/>
</dbReference>
<keyword evidence="6" id="KW-1185">Reference proteome</keyword>
<dbReference type="InterPro" id="IPR002502">
    <property type="entry name" value="Amidase_domain"/>
</dbReference>
<organism evidence="5 6">
    <name type="scientific">Kineococcus gynurae</name>
    <dbReference type="NCBI Taxonomy" id="452979"/>
    <lineage>
        <taxon>Bacteria</taxon>
        <taxon>Bacillati</taxon>
        <taxon>Actinomycetota</taxon>
        <taxon>Actinomycetes</taxon>
        <taxon>Kineosporiales</taxon>
        <taxon>Kineosporiaceae</taxon>
        <taxon>Kineococcus</taxon>
    </lineage>
</organism>
<feature type="region of interest" description="Disordered" evidence="2">
    <location>
        <begin position="198"/>
        <end position="249"/>
    </location>
</feature>
<dbReference type="Gene3D" id="3.40.80.10">
    <property type="entry name" value="Peptidoglycan recognition protein-like"/>
    <property type="match status" value="1"/>
</dbReference>
<dbReference type="SMART" id="SM00701">
    <property type="entry name" value="PGRP"/>
    <property type="match status" value="1"/>
</dbReference>
<dbReference type="EMBL" id="JBHMDM010000004">
    <property type="protein sequence ID" value="MFB9376672.1"/>
    <property type="molecule type" value="Genomic_DNA"/>
</dbReference>
<feature type="domain" description="Peptidoglycan recognition protein family" evidence="4">
    <location>
        <begin position="234"/>
        <end position="382"/>
    </location>
</feature>
<dbReference type="EC" id="3.5.1.28" evidence="5"/>
<dbReference type="PROSITE" id="PS51318">
    <property type="entry name" value="TAT"/>
    <property type="match status" value="1"/>
</dbReference>
<dbReference type="InterPro" id="IPR015510">
    <property type="entry name" value="PGRP"/>
</dbReference>
<evidence type="ECO:0000259" key="4">
    <source>
        <dbReference type="SMART" id="SM00701"/>
    </source>
</evidence>
<evidence type="ECO:0000313" key="6">
    <source>
        <dbReference type="Proteomes" id="UP001589748"/>
    </source>
</evidence>
<evidence type="ECO:0000259" key="3">
    <source>
        <dbReference type="SMART" id="SM00644"/>
    </source>
</evidence>
<dbReference type="SUPFAM" id="SSF55846">
    <property type="entry name" value="N-acetylmuramoyl-L-alanine amidase-like"/>
    <property type="match status" value="1"/>
</dbReference>
<feature type="domain" description="N-acetylmuramoyl-L-alanine amidase" evidence="3">
    <location>
        <begin position="247"/>
        <end position="411"/>
    </location>
</feature>
<feature type="region of interest" description="Disordered" evidence="2">
    <location>
        <begin position="113"/>
        <end position="140"/>
    </location>
</feature>
<dbReference type="GO" id="GO:0008745">
    <property type="term" value="F:N-acetylmuramoyl-L-alanine amidase activity"/>
    <property type="evidence" value="ECO:0007669"/>
    <property type="project" value="UniProtKB-EC"/>
</dbReference>
<dbReference type="CDD" id="cd06583">
    <property type="entry name" value="PGRP"/>
    <property type="match status" value="1"/>
</dbReference>
<reference evidence="5 6" key="1">
    <citation type="submission" date="2024-09" db="EMBL/GenBank/DDBJ databases">
        <authorList>
            <person name="Sun Q."/>
            <person name="Mori K."/>
        </authorList>
    </citation>
    <scope>NUCLEOTIDE SEQUENCE [LARGE SCALE GENOMIC DNA]</scope>
    <source>
        <strain evidence="5 6">TISTR 1856</strain>
    </source>
</reference>
<keyword evidence="5" id="KW-0378">Hydrolase</keyword>
<dbReference type="InterPro" id="IPR013207">
    <property type="entry name" value="LGFP"/>
</dbReference>
<dbReference type="Pfam" id="PF01510">
    <property type="entry name" value="Amidase_2"/>
    <property type="match status" value="1"/>
</dbReference>
<protein>
    <submittedName>
        <fullName evidence="5">N-acetylmuramoyl-L-alanine amidase</fullName>
        <ecNumber evidence="5">3.5.1.28</ecNumber>
    </submittedName>
</protein>
<dbReference type="InterPro" id="IPR006619">
    <property type="entry name" value="PGRP_domain_met/bac"/>
</dbReference>